<reference evidence="2" key="1">
    <citation type="submission" date="2020-02" db="EMBL/GenBank/DDBJ databases">
        <authorList>
            <person name="Meier V. D."/>
        </authorList>
    </citation>
    <scope>NUCLEOTIDE SEQUENCE</scope>
    <source>
        <strain evidence="2">AVDCRST_MAG28</strain>
    </source>
</reference>
<proteinExistence type="predicted"/>
<name>A0A6J4R8D4_9ACTN</name>
<dbReference type="EMBL" id="CADCVE010000108">
    <property type="protein sequence ID" value="CAA9466976.1"/>
    <property type="molecule type" value="Genomic_DNA"/>
</dbReference>
<gene>
    <name evidence="2" type="ORF">AVDCRST_MAG28-4193</name>
</gene>
<accession>A0A6J4R8D4</accession>
<dbReference type="AlphaFoldDB" id="A0A6J4R8D4"/>
<protein>
    <submittedName>
        <fullName evidence="2">Uncharacterized protein</fullName>
    </submittedName>
</protein>
<evidence type="ECO:0000313" key="2">
    <source>
        <dbReference type="EMBL" id="CAA9466976.1"/>
    </source>
</evidence>
<evidence type="ECO:0000256" key="1">
    <source>
        <dbReference type="SAM" id="MobiDB-lite"/>
    </source>
</evidence>
<sequence length="400" mass="43446">MVTQTILKQEELPSSQADFRGVLTTPNGGAVRLLPGEERLARGTPPPSGPPLQGRSDKRAAGETAVLKGALVAATRRGNVELPVTNLVEMAPRGGMTLTYVDRAETISLRIVPEAEFLNAELRYVGKPLTEALASARFFDALMGDPGQLVFEARLPGEGGGTVGERFEIGDLPLPMPEPKREAHRSRLEVLEALHEILLATGVEIRYPEDSRDGDDGLGNLNFVLKAIRGGWVASSVDGFTTHLVPAEVRVLAEELSRDGEVGRAFLFELPEEAHKVFGTRVSLGPSRRYVAAATLTTGRKEMEAWLGSGPGSGARLDLLWEPMNGIPMHVFFEDWPKTTLGSVERELRELEAVYGVDTEGFVRGRESGEAWVGGIQDAARWLALAQAREELGEEPEDPR</sequence>
<feature type="region of interest" description="Disordered" evidence="1">
    <location>
        <begin position="37"/>
        <end position="60"/>
    </location>
</feature>
<organism evidence="2">
    <name type="scientific">uncultured Rubrobacteraceae bacterium</name>
    <dbReference type="NCBI Taxonomy" id="349277"/>
    <lineage>
        <taxon>Bacteria</taxon>
        <taxon>Bacillati</taxon>
        <taxon>Actinomycetota</taxon>
        <taxon>Rubrobacteria</taxon>
        <taxon>Rubrobacterales</taxon>
        <taxon>Rubrobacteraceae</taxon>
        <taxon>environmental samples</taxon>
    </lineage>
</organism>